<dbReference type="AlphaFoldDB" id="A0A926ZJ84"/>
<gene>
    <name evidence="1" type="ORF">H6G03_16330</name>
</gene>
<dbReference type="InterPro" id="IPR039498">
    <property type="entry name" value="NTP_transf_5"/>
</dbReference>
<proteinExistence type="predicted"/>
<sequence>MNYEKFLLFILRGRSNSEALQAAREIVSNNDINWQNLHKIIDAEALAPLLYHIVRGQDVVPTSVEEVWRKAYYHNACRNALMLRELGDVLQKLAVVGVDVMVIKGAALADMVYGDIAARSMSDVDLLIHPQDLPTTRQILANLGYKPAYVDMQTGFTEDFRNEQIFRKEGLVNIVIDLHWRLLAPVYYQRTFTTDWFWETSLPAKISLAPAFVLGCEAQVVYLCAHLMLHHGGKSLLWLHDIAAVIDFYKEQIDWEKIISKAKEYKLDLSVQQMLLRVADEWNAPIPAEVLEKLRALQPSRDEVRTYSWQHQTMALRLFADLAGTKDWRQGLRIAWDTLFPTREYMQQRYNIPHPFLVPLYYPYRWLRGMKRVPN</sequence>
<organism evidence="1 2">
    <name type="scientific">Aerosakkonema funiforme FACHB-1375</name>
    <dbReference type="NCBI Taxonomy" id="2949571"/>
    <lineage>
        <taxon>Bacteria</taxon>
        <taxon>Bacillati</taxon>
        <taxon>Cyanobacteriota</taxon>
        <taxon>Cyanophyceae</taxon>
        <taxon>Oscillatoriophycideae</taxon>
        <taxon>Aerosakkonematales</taxon>
        <taxon>Aerosakkonemataceae</taxon>
        <taxon>Aerosakkonema</taxon>
    </lineage>
</organism>
<dbReference type="EMBL" id="JACJPW010000040">
    <property type="protein sequence ID" value="MBD2182646.1"/>
    <property type="molecule type" value="Genomic_DNA"/>
</dbReference>
<dbReference type="Pfam" id="PF14907">
    <property type="entry name" value="NTP_transf_5"/>
    <property type="match status" value="1"/>
</dbReference>
<dbReference type="Gene3D" id="3.30.460.40">
    <property type="match status" value="1"/>
</dbReference>
<name>A0A926ZJ84_9CYAN</name>
<reference evidence="1" key="2">
    <citation type="submission" date="2020-08" db="EMBL/GenBank/DDBJ databases">
        <authorList>
            <person name="Chen M."/>
            <person name="Teng W."/>
            <person name="Zhao L."/>
            <person name="Hu C."/>
            <person name="Zhou Y."/>
            <person name="Han B."/>
            <person name="Song L."/>
            <person name="Shu W."/>
        </authorList>
    </citation>
    <scope>NUCLEOTIDE SEQUENCE</scope>
    <source>
        <strain evidence="1">FACHB-1375</strain>
    </source>
</reference>
<keyword evidence="2" id="KW-1185">Reference proteome</keyword>
<comment type="caution">
    <text evidence="1">The sequence shown here is derived from an EMBL/GenBank/DDBJ whole genome shotgun (WGS) entry which is preliminary data.</text>
</comment>
<evidence type="ECO:0000313" key="1">
    <source>
        <dbReference type="EMBL" id="MBD2182646.1"/>
    </source>
</evidence>
<dbReference type="RefSeq" id="WP_190465573.1">
    <property type="nucleotide sequence ID" value="NZ_JACJPW010000040.1"/>
</dbReference>
<dbReference type="Proteomes" id="UP000641646">
    <property type="component" value="Unassembled WGS sequence"/>
</dbReference>
<reference evidence="1" key="1">
    <citation type="journal article" date="2015" name="ISME J.">
        <title>Draft Genome Sequence of Streptomyces incarnatus NRRL8089, which Produces the Nucleoside Antibiotic Sinefungin.</title>
        <authorList>
            <person name="Oshima K."/>
            <person name="Hattori M."/>
            <person name="Shimizu H."/>
            <person name="Fukuda K."/>
            <person name="Nemoto M."/>
            <person name="Inagaki K."/>
            <person name="Tamura T."/>
        </authorList>
    </citation>
    <scope>NUCLEOTIDE SEQUENCE</scope>
    <source>
        <strain evidence="1">FACHB-1375</strain>
    </source>
</reference>
<evidence type="ECO:0000313" key="2">
    <source>
        <dbReference type="Proteomes" id="UP000641646"/>
    </source>
</evidence>
<accession>A0A926ZJ84</accession>
<protein>
    <submittedName>
        <fullName evidence="1">Nucleotidyltransferase family protein</fullName>
    </submittedName>
</protein>